<evidence type="ECO:0000313" key="2">
    <source>
        <dbReference type="Proteomes" id="UP001056120"/>
    </source>
</evidence>
<proteinExistence type="predicted"/>
<comment type="caution">
    <text evidence="1">The sequence shown here is derived from an EMBL/GenBank/DDBJ whole genome shotgun (WGS) entry which is preliminary data.</text>
</comment>
<reference evidence="2" key="1">
    <citation type="journal article" date="2022" name="Mol. Ecol. Resour.">
        <title>The genomes of chicory, endive, great burdock and yacon provide insights into Asteraceae palaeo-polyploidization history and plant inulin production.</title>
        <authorList>
            <person name="Fan W."/>
            <person name="Wang S."/>
            <person name="Wang H."/>
            <person name="Wang A."/>
            <person name="Jiang F."/>
            <person name="Liu H."/>
            <person name="Zhao H."/>
            <person name="Xu D."/>
            <person name="Zhang Y."/>
        </authorList>
    </citation>
    <scope>NUCLEOTIDE SEQUENCE [LARGE SCALE GENOMIC DNA]</scope>
    <source>
        <strain evidence="2">cv. Yunnan</strain>
    </source>
</reference>
<dbReference type="Proteomes" id="UP001056120">
    <property type="component" value="Linkage Group LG29"/>
</dbReference>
<protein>
    <submittedName>
        <fullName evidence="1">Uncharacterized protein</fullName>
    </submittedName>
</protein>
<dbReference type="EMBL" id="CM042046">
    <property type="protein sequence ID" value="KAI3676252.1"/>
    <property type="molecule type" value="Genomic_DNA"/>
</dbReference>
<reference evidence="1 2" key="2">
    <citation type="journal article" date="2022" name="Mol. Ecol. Resour.">
        <title>The genomes of chicory, endive, great burdock and yacon provide insights into Asteraceae paleo-polyploidization history and plant inulin production.</title>
        <authorList>
            <person name="Fan W."/>
            <person name="Wang S."/>
            <person name="Wang H."/>
            <person name="Wang A."/>
            <person name="Jiang F."/>
            <person name="Liu H."/>
            <person name="Zhao H."/>
            <person name="Xu D."/>
            <person name="Zhang Y."/>
        </authorList>
    </citation>
    <scope>NUCLEOTIDE SEQUENCE [LARGE SCALE GENOMIC DNA]</scope>
    <source>
        <strain evidence="2">cv. Yunnan</strain>
        <tissue evidence="1">Leaves</tissue>
    </source>
</reference>
<keyword evidence="2" id="KW-1185">Reference proteome</keyword>
<gene>
    <name evidence="1" type="ORF">L1987_85855</name>
</gene>
<sequence>MYSLTNSSRRLSLSFCRATPSLSVCRSLSTLRGAGLERKNGPTCKELNHYELRPYLDWSLLWQYKWSNLVKGSFVWGWLLTARRLLCLVWRCSSTRFVFLSVRTGCYQRSRPILLHKMAIPPSPE</sequence>
<name>A0ACB8XYH4_9ASTR</name>
<organism evidence="1 2">
    <name type="scientific">Smallanthus sonchifolius</name>
    <dbReference type="NCBI Taxonomy" id="185202"/>
    <lineage>
        <taxon>Eukaryota</taxon>
        <taxon>Viridiplantae</taxon>
        <taxon>Streptophyta</taxon>
        <taxon>Embryophyta</taxon>
        <taxon>Tracheophyta</taxon>
        <taxon>Spermatophyta</taxon>
        <taxon>Magnoliopsida</taxon>
        <taxon>eudicotyledons</taxon>
        <taxon>Gunneridae</taxon>
        <taxon>Pentapetalae</taxon>
        <taxon>asterids</taxon>
        <taxon>campanulids</taxon>
        <taxon>Asterales</taxon>
        <taxon>Asteraceae</taxon>
        <taxon>Asteroideae</taxon>
        <taxon>Heliantheae alliance</taxon>
        <taxon>Millerieae</taxon>
        <taxon>Smallanthus</taxon>
    </lineage>
</organism>
<accession>A0ACB8XYH4</accession>
<evidence type="ECO:0000313" key="1">
    <source>
        <dbReference type="EMBL" id="KAI3676252.1"/>
    </source>
</evidence>